<dbReference type="STRING" id="33114.A0A2G2WBH1"/>
<organism evidence="1 2">
    <name type="scientific">Capsicum baccatum</name>
    <name type="common">Peruvian pepper</name>
    <dbReference type="NCBI Taxonomy" id="33114"/>
    <lineage>
        <taxon>Eukaryota</taxon>
        <taxon>Viridiplantae</taxon>
        <taxon>Streptophyta</taxon>
        <taxon>Embryophyta</taxon>
        <taxon>Tracheophyta</taxon>
        <taxon>Spermatophyta</taxon>
        <taxon>Magnoliopsida</taxon>
        <taxon>eudicotyledons</taxon>
        <taxon>Gunneridae</taxon>
        <taxon>Pentapetalae</taxon>
        <taxon>asterids</taxon>
        <taxon>lamiids</taxon>
        <taxon>Solanales</taxon>
        <taxon>Solanaceae</taxon>
        <taxon>Solanoideae</taxon>
        <taxon>Capsiceae</taxon>
        <taxon>Capsicum</taxon>
    </lineage>
</organism>
<proteinExistence type="predicted"/>
<comment type="caution">
    <text evidence="1">The sequence shown here is derived from an EMBL/GenBank/DDBJ whole genome shotgun (WGS) entry which is preliminary data.</text>
</comment>
<sequence length="185" mass="21335">MEKDLDGCEFWLPPYYLTDDDTLMDFKKTHRSIEKPKMIFRTYLDLPVFEPIEKNCAGVIELVIVWKGGYLTYEVERVLKPLEMDFKKTHYSVGEAKNDFQSEFAYRFNHFDPHSDPSSSAVESVVGSTEDVSDEDDFITRKMGYSTMQDNTTKGLSLYGSPQSTLCGCRHESTPGLPEWLRKKT</sequence>
<gene>
    <name evidence="1" type="ORF">CQW23_16602</name>
</gene>
<dbReference type="OrthoDB" id="747893at2759"/>
<reference evidence="2" key="2">
    <citation type="journal article" date="2017" name="J. Anim. Genet.">
        <title>Multiple reference genome sequences of hot pepper reveal the massive evolution of plant disease resistance genes by retroduplication.</title>
        <authorList>
            <person name="Kim S."/>
            <person name="Park J."/>
            <person name="Yeom S.-I."/>
            <person name="Kim Y.-M."/>
            <person name="Seo E."/>
            <person name="Kim K.-T."/>
            <person name="Kim M.-S."/>
            <person name="Lee J.M."/>
            <person name="Cheong K."/>
            <person name="Shin H.-S."/>
            <person name="Kim S.-B."/>
            <person name="Han K."/>
            <person name="Lee J."/>
            <person name="Park M."/>
            <person name="Lee H.-A."/>
            <person name="Lee H.-Y."/>
            <person name="Lee Y."/>
            <person name="Oh S."/>
            <person name="Lee J.H."/>
            <person name="Choi E."/>
            <person name="Choi E."/>
            <person name="Lee S.E."/>
            <person name="Jeon J."/>
            <person name="Kim H."/>
            <person name="Choi G."/>
            <person name="Song H."/>
            <person name="Lee J."/>
            <person name="Lee S.-C."/>
            <person name="Kwon J.-K."/>
            <person name="Lee H.-Y."/>
            <person name="Koo N."/>
            <person name="Hong Y."/>
            <person name="Kim R.W."/>
            <person name="Kang W.-H."/>
            <person name="Huh J.H."/>
            <person name="Kang B.-C."/>
            <person name="Yang T.-J."/>
            <person name="Lee Y.-H."/>
            <person name="Bennetzen J.L."/>
            <person name="Choi D."/>
        </authorList>
    </citation>
    <scope>NUCLEOTIDE SEQUENCE [LARGE SCALE GENOMIC DNA]</scope>
    <source>
        <strain evidence="2">cv. PBC81</strain>
    </source>
</reference>
<dbReference type="AlphaFoldDB" id="A0A2G2WBH1"/>
<name>A0A2G2WBH1_CAPBA</name>
<protein>
    <submittedName>
        <fullName evidence="1">Uncharacterized protein</fullName>
    </submittedName>
</protein>
<evidence type="ECO:0000313" key="2">
    <source>
        <dbReference type="Proteomes" id="UP000224567"/>
    </source>
</evidence>
<reference evidence="1 2" key="1">
    <citation type="journal article" date="2017" name="Genome Biol.">
        <title>New reference genome sequences of hot pepper reveal the massive evolution of plant disease-resistance genes by retroduplication.</title>
        <authorList>
            <person name="Kim S."/>
            <person name="Park J."/>
            <person name="Yeom S.I."/>
            <person name="Kim Y.M."/>
            <person name="Seo E."/>
            <person name="Kim K.T."/>
            <person name="Kim M.S."/>
            <person name="Lee J.M."/>
            <person name="Cheong K."/>
            <person name="Shin H.S."/>
            <person name="Kim S.B."/>
            <person name="Han K."/>
            <person name="Lee J."/>
            <person name="Park M."/>
            <person name="Lee H.A."/>
            <person name="Lee H.Y."/>
            <person name="Lee Y."/>
            <person name="Oh S."/>
            <person name="Lee J.H."/>
            <person name="Choi E."/>
            <person name="Choi E."/>
            <person name="Lee S.E."/>
            <person name="Jeon J."/>
            <person name="Kim H."/>
            <person name="Choi G."/>
            <person name="Song H."/>
            <person name="Lee J."/>
            <person name="Lee S.C."/>
            <person name="Kwon J.K."/>
            <person name="Lee H.Y."/>
            <person name="Koo N."/>
            <person name="Hong Y."/>
            <person name="Kim R.W."/>
            <person name="Kang W.H."/>
            <person name="Huh J.H."/>
            <person name="Kang B.C."/>
            <person name="Yang T.J."/>
            <person name="Lee Y.H."/>
            <person name="Bennetzen J.L."/>
            <person name="Choi D."/>
        </authorList>
    </citation>
    <scope>NUCLEOTIDE SEQUENCE [LARGE SCALE GENOMIC DNA]</scope>
    <source>
        <strain evidence="2">cv. PBC81</strain>
    </source>
</reference>
<dbReference type="EMBL" id="MLFT02000007">
    <property type="protein sequence ID" value="PHT42577.1"/>
    <property type="molecule type" value="Genomic_DNA"/>
</dbReference>
<evidence type="ECO:0000313" key="1">
    <source>
        <dbReference type="EMBL" id="PHT42577.1"/>
    </source>
</evidence>
<accession>A0A2G2WBH1</accession>
<dbReference type="Proteomes" id="UP000224567">
    <property type="component" value="Unassembled WGS sequence"/>
</dbReference>
<keyword evidence="2" id="KW-1185">Reference proteome</keyword>